<name>A0AAV4M0Q7_BABCB</name>
<organism evidence="1 2">
    <name type="scientific">Babesia caballi</name>
    <dbReference type="NCBI Taxonomy" id="5871"/>
    <lineage>
        <taxon>Eukaryota</taxon>
        <taxon>Sar</taxon>
        <taxon>Alveolata</taxon>
        <taxon>Apicomplexa</taxon>
        <taxon>Aconoidasida</taxon>
        <taxon>Piroplasmida</taxon>
        <taxon>Babesiidae</taxon>
        <taxon>Babesia</taxon>
    </lineage>
</organism>
<protein>
    <submittedName>
        <fullName evidence="1">Variant erythrocyte surface antigen-1 family protein</fullName>
    </submittedName>
</protein>
<sequence length="1193" mass="128722">MGKSLTNPPTNLKDAIDWIALVGAGYGSTSLDQGKRTALKSALDKLLSWSSLRSQLKINVELDGLILKLANGLGPGFLGYNATTTISGSSGIAQSGYQSTYRDAQGPSGAENDCAKVFLAAASMVFYGLSFLYLQCKMSHGGWKDSQLTDTGSWGLGKFMRDMGFQANTLRIIQGSAVASRLAADGTYTFDELKTAYGNGQYIYSNFVDRLVQQQQSNALNYPLTNCHKIATHYFQSVFKNSETNDNTLQKIKQAFQTFKGSCGNYHRDFTEEISGFINSSMTLTPSLGSTTSSSQSSPAGPVAGTLTMFGLGGGAAAAYLLNLGGTKTLVNGLLRIDLSYDCPSNPKQAIDWILRVAGKDGQSGGNDGTASLAKAVKKLLEEVKGVDTGLGKEFEHVIGALGNGQSGLIGKLAEGLQQFIGYEKGSNGLIRLNGVGRANDPLERLRDAVLGFWLGALMQVSGLLSGQKNAEDKKKVDVVVSSIIGAFGRGKEGVKGVADSVNKLDVTGHNVHGVNEILTALKADINDLRTNLSSSELNSLGVAVEKYLKAVLRKVEKDADTANSEVGNLKIHLPAVVTALKSQTNKPIDLGDSGIKTQLDAVNGNQNGSNTQLGNLIKKGEIGDAKAKNIVNAVCPEPKAFVNIMTDKSRMFNGNKSATDVVSKAFEKFKEFSTAASGQSYAEFLNKFKNKGLTTWQGSSKPTDSNFLSGLYLCSTSYFRHQHQKKAAQARPPSSIREMLYWLMGLTATPQFGDLLGHIHNVVGDYFKVAVSGSSKKDETLSADQVTSYILSTCYTAPSVLDIIQGRVPPNGSKDEPWLHRLYSNADFNYTYPSSGAALFYALSNYTYALQFQLGFLYQQCSQLYVNTCGWFMCTYGKGVNPIGSNGKVVSSHICPVGCSNPNHTSDDYNSHKSTYCQHAECGTSASKPSPLQAFLTDNLKGFSRGHPSGHSDHLAACSSHTCHVPMGFESHIRADGKYQGGHISPTLKGFCGSSNTPLCHLSETLTCLSKRTPRTLGDLFGFLWHLNGQLFHNTRPTLQALAKKLVDAIGKNNSPKVPGFLFNILKNVAQSLPSSGPSPSGLSLSLESMAPTIPFLYQLFMLKEEYFLPTKLYDLNGSTHQHSHKDLYSISACRNGPNENCGEYLSPLCYSTGSAFAPHHASSYFSWVLYLTDDLETGLQEMLDEFKNIDW</sequence>
<gene>
    <name evidence="1" type="ORF">BcabD6B2_38140</name>
</gene>
<keyword evidence="2" id="KW-1185">Reference proteome</keyword>
<dbReference type="Proteomes" id="UP001497744">
    <property type="component" value="Unassembled WGS sequence"/>
</dbReference>
<evidence type="ECO:0000313" key="2">
    <source>
        <dbReference type="Proteomes" id="UP001497744"/>
    </source>
</evidence>
<comment type="caution">
    <text evidence="1">The sequence shown here is derived from an EMBL/GenBank/DDBJ whole genome shotgun (WGS) entry which is preliminary data.</text>
</comment>
<accession>A0AAV4M0Q7</accession>
<reference evidence="1 2" key="1">
    <citation type="submission" date="2021-06" db="EMBL/GenBank/DDBJ databases">
        <title>Genome sequence of Babesia caballi.</title>
        <authorList>
            <person name="Yamagishi J."/>
            <person name="Kidaka T."/>
            <person name="Ochi A."/>
        </authorList>
    </citation>
    <scope>NUCLEOTIDE SEQUENCE [LARGE SCALE GENOMIC DNA]</scope>
    <source>
        <strain evidence="1">USDA-D6B2</strain>
    </source>
</reference>
<dbReference type="EMBL" id="BPLF01000003">
    <property type="protein sequence ID" value="GIX64379.1"/>
    <property type="molecule type" value="Genomic_DNA"/>
</dbReference>
<dbReference type="GeneID" id="94195860"/>
<dbReference type="AlphaFoldDB" id="A0AAV4M0Q7"/>
<dbReference type="RefSeq" id="XP_067716448.1">
    <property type="nucleotide sequence ID" value="XM_067860347.1"/>
</dbReference>
<evidence type="ECO:0000313" key="1">
    <source>
        <dbReference type="EMBL" id="GIX64379.1"/>
    </source>
</evidence>
<proteinExistence type="predicted"/>